<comment type="subcellular location">
    <subcellularLocation>
        <location evidence="1 4">Bacterial flagellum basal body</location>
    </subcellularLocation>
</comment>
<evidence type="ECO:0000259" key="7">
    <source>
        <dbReference type="Pfam" id="PF22692"/>
    </source>
</evidence>
<evidence type="ECO:0000256" key="4">
    <source>
        <dbReference type="RuleBase" id="RU362116"/>
    </source>
</evidence>
<dbReference type="NCBIfam" id="TIGR03506">
    <property type="entry name" value="FlgEFG_subfam"/>
    <property type="match status" value="1"/>
</dbReference>
<evidence type="ECO:0000313" key="9">
    <source>
        <dbReference type="Proteomes" id="UP000802392"/>
    </source>
</evidence>
<feature type="domain" description="Flagellar basal-body/hook protein C-terminal" evidence="6">
    <location>
        <begin position="344"/>
        <end position="388"/>
    </location>
</feature>
<sequence>MLRSLYSGISGLRAHQAMLDVTGNNIANVNTTGYKTSSAQFQDTLSQMTQGASGPQQEVGGSNPAQIGLGVRVAGVSTNFGQGSSQSTGRGTDLMISGEGFFVTGKGTQQYYTRAGNFQMDAAGRLVSPDGGILQGWSATNGVVNTGGATGPITLSPDATAPAVATTNAVLGGNLPSDAATGTSVERQVKVFDANGAERSLTLTFSRTATGWNVAGADANGATGASTLTFANGALTSGGTMTVGGITVAMGAVTGFAQMSTLAVGSQNGSAAGQLESFTLAGDGSLIGSFSNGAKGVLARVALARFTNPEGLEKAGGSTYVATANSGAAQLGVAGEGGLGSLTSGSLEMSNVDLSQEFTNLIVAQRGFQANARIITTSDEVLQELSNLKR</sequence>
<dbReference type="PANTHER" id="PTHR30435">
    <property type="entry name" value="FLAGELLAR PROTEIN"/>
    <property type="match status" value="1"/>
</dbReference>
<proteinExistence type="inferred from homology"/>
<dbReference type="InterPro" id="IPR037925">
    <property type="entry name" value="FlgE/F/G-like"/>
</dbReference>
<keyword evidence="8" id="KW-0969">Cilium</keyword>
<gene>
    <name evidence="8" type="ORF">FHR86_000912</name>
</gene>
<dbReference type="InterPro" id="IPR001444">
    <property type="entry name" value="Flag_bb_rod_N"/>
</dbReference>
<evidence type="ECO:0000259" key="6">
    <source>
        <dbReference type="Pfam" id="PF06429"/>
    </source>
</evidence>
<feature type="domain" description="Flagellar basal body rod protein N-terminal" evidence="5">
    <location>
        <begin position="5"/>
        <end position="35"/>
    </location>
</feature>
<dbReference type="Pfam" id="PF00460">
    <property type="entry name" value="Flg_bb_rod"/>
    <property type="match status" value="1"/>
</dbReference>
<keyword evidence="8" id="KW-0282">Flagellum</keyword>
<name>A0ABX0TDJ0_9MICC</name>
<dbReference type="PANTHER" id="PTHR30435:SF1">
    <property type="entry name" value="FLAGELLAR HOOK PROTEIN FLGE"/>
    <property type="match status" value="1"/>
</dbReference>
<dbReference type="Pfam" id="PF22692">
    <property type="entry name" value="LlgE_F_G_D1"/>
    <property type="match status" value="1"/>
</dbReference>
<evidence type="ECO:0000259" key="5">
    <source>
        <dbReference type="Pfam" id="PF00460"/>
    </source>
</evidence>
<dbReference type="RefSeq" id="WP_167264364.1">
    <property type="nucleotide sequence ID" value="NZ_BAAAVO010000009.1"/>
</dbReference>
<evidence type="ECO:0000313" key="8">
    <source>
        <dbReference type="EMBL" id="NIJ00599.1"/>
    </source>
</evidence>
<keyword evidence="3 4" id="KW-0975">Bacterial flagellum</keyword>
<protein>
    <recommendedName>
        <fullName evidence="4">Flagellar hook protein FlgE</fullName>
    </recommendedName>
</protein>
<comment type="function">
    <text evidence="4">A flexible structure which links the flagellar filament to the drive apparatus in the basal body.</text>
</comment>
<dbReference type="Gene3D" id="2.60.98.20">
    <property type="entry name" value="Flagellar hook protein FlgE"/>
    <property type="match status" value="1"/>
</dbReference>
<evidence type="ECO:0000256" key="2">
    <source>
        <dbReference type="ARBA" id="ARBA00009677"/>
    </source>
</evidence>
<dbReference type="Proteomes" id="UP000802392">
    <property type="component" value="Unassembled WGS sequence"/>
</dbReference>
<feature type="domain" description="Flagellar hook protein FlgE/F/G-like D1" evidence="7">
    <location>
        <begin position="95"/>
        <end position="164"/>
    </location>
</feature>
<dbReference type="SUPFAM" id="SSF117143">
    <property type="entry name" value="Flagellar hook protein flgE"/>
    <property type="match status" value="1"/>
</dbReference>
<evidence type="ECO:0000256" key="3">
    <source>
        <dbReference type="ARBA" id="ARBA00023143"/>
    </source>
</evidence>
<dbReference type="InterPro" id="IPR053967">
    <property type="entry name" value="LlgE_F_G-like_D1"/>
</dbReference>
<dbReference type="InterPro" id="IPR037058">
    <property type="entry name" value="Falgellar_hook_FlgE_sf"/>
</dbReference>
<comment type="similarity">
    <text evidence="2 4">Belongs to the flagella basal body rod proteins family.</text>
</comment>
<organism evidence="8 9">
    <name type="scientific">Paenarthrobacter ilicis</name>
    <dbReference type="NCBI Taxonomy" id="43665"/>
    <lineage>
        <taxon>Bacteria</taxon>
        <taxon>Bacillati</taxon>
        <taxon>Actinomycetota</taxon>
        <taxon>Actinomycetes</taxon>
        <taxon>Micrococcales</taxon>
        <taxon>Micrococcaceae</taxon>
        <taxon>Paenarthrobacter</taxon>
    </lineage>
</organism>
<reference evidence="8 9" key="1">
    <citation type="submission" date="2020-03" db="EMBL/GenBank/DDBJ databases">
        <title>Genomic Encyclopedia of Type Strains, Phase III (KMG-III): the genomes of soil and plant-associated and newly described type strains.</title>
        <authorList>
            <person name="Whitman W."/>
        </authorList>
    </citation>
    <scope>NUCLEOTIDE SEQUENCE [LARGE SCALE GENOMIC DNA]</scope>
    <source>
        <strain evidence="8 9">CECT 4207</strain>
    </source>
</reference>
<evidence type="ECO:0000256" key="1">
    <source>
        <dbReference type="ARBA" id="ARBA00004117"/>
    </source>
</evidence>
<keyword evidence="8" id="KW-0966">Cell projection</keyword>
<dbReference type="InterPro" id="IPR020013">
    <property type="entry name" value="Flagellar_FlgE/F/G"/>
</dbReference>
<comment type="caution">
    <text evidence="8">The sequence shown here is derived from an EMBL/GenBank/DDBJ whole genome shotgun (WGS) entry which is preliminary data.</text>
</comment>
<dbReference type="InterPro" id="IPR010930">
    <property type="entry name" value="Flg_bb/hook_C_dom"/>
</dbReference>
<dbReference type="Pfam" id="PF06429">
    <property type="entry name" value="Flg_bbr_C"/>
    <property type="match status" value="1"/>
</dbReference>
<dbReference type="EMBL" id="JAAOZD010000002">
    <property type="protein sequence ID" value="NIJ00599.1"/>
    <property type="molecule type" value="Genomic_DNA"/>
</dbReference>
<keyword evidence="9" id="KW-1185">Reference proteome</keyword>
<accession>A0ABX0TDJ0</accession>